<sequence>MQWICRFLAQLLKKPLLNRSGRSWLVGLGLAASITVQVTPAQAQVSFLSAKSLPVGVIGEAAGDLDGDGDLDLVITQLTGYYDGRVLVLKNSGNGSFDPSQSVVVPIGHNVLPGELTLGDFDGDGDLDIATANFYTSGVSVIKNNGDGTFALAQTLEFGADSVVAGDLDGDGDLDLITGLSASQSYVSLLKNNGNGTFAPPVKLLIVPSAPYSPLSVALGDLDGDGDLDIAFAPGADQGSLSVLKNNGNATFAPPNQVTTGAYLESIVLADLDGDSDLDLAITGGNERRVVQVFKNNGLGSFGAVALFSTAGKVPNTLTAGDLDGDGDLDLVSTDRTDGTVSVLTNGGNATFTTSRSYAGAGNYLARAVLGDFDGDRALDVSVGASCSSSILFNRGGTLLAARNFATGGEASAVALGDLDSDGDLDVIAVDSTGLDTGISVLKNKGNGGLGAPRRYPSPSPSGLVSGFASGDFDGDGDLDLAVAEYFSGIIQVLSNNGKGTFVATANFNAGSAISSLSVGDLDSDGDLDLLAASRNDYISVFRNGGGTFGAPRRFSFYIDNGNDLANAQVVLGDIDGDGDLDLVAPQFNSNRLGILKNNGDGTFATNTTYLSVDGRPLGVVGADFDGDGDLDLAVTVTVSNGSIVSVLLNRGDGTFDAPAIFHTIDGNSSISAGDLDGDGDVDLVTSGRLANVSVLLNRGGGRFALEASLTPAADGVAIGDLDGDGDLDLTVARGGNNTSVAVLENITRRRTLSAAAHK</sequence>
<dbReference type="eggNOG" id="COG2706">
    <property type="taxonomic scope" value="Bacteria"/>
</dbReference>
<proteinExistence type="predicted"/>
<dbReference type="InterPro" id="IPR028994">
    <property type="entry name" value="Integrin_alpha_N"/>
</dbReference>
<reference evidence="2 3" key="1">
    <citation type="journal article" date="2013" name="PLoS ONE">
        <title>Cultivation and Complete Genome Sequencing of Gloeobacter kilaueensis sp. nov., from a Lava Cave in Kilauea Caldera, Hawai'i.</title>
        <authorList>
            <person name="Saw J.H."/>
            <person name="Schatz M."/>
            <person name="Brown M.V."/>
            <person name="Kunkel D.D."/>
            <person name="Foster J.S."/>
            <person name="Shick H."/>
            <person name="Christensen S."/>
            <person name="Hou S."/>
            <person name="Wan X."/>
            <person name="Donachie S.P."/>
        </authorList>
    </citation>
    <scope>NUCLEOTIDE SEQUENCE [LARGE SCALE GENOMIC DNA]</scope>
    <source>
        <strain evidence="3">JS</strain>
    </source>
</reference>
<dbReference type="STRING" id="1183438.GKIL_3066"/>
<name>U5QK37_GLOK1</name>
<dbReference type="Pfam" id="PF13517">
    <property type="entry name" value="FG-GAP_3"/>
    <property type="match status" value="6"/>
</dbReference>
<dbReference type="HOGENOM" id="CLU_367138_0_0_3"/>
<keyword evidence="1" id="KW-0732">Signal</keyword>
<dbReference type="PANTHER" id="PTHR46580">
    <property type="entry name" value="SENSOR KINASE-RELATED"/>
    <property type="match status" value="1"/>
</dbReference>
<dbReference type="PATRIC" id="fig|1183438.3.peg.3016"/>
<dbReference type="Proteomes" id="UP000017396">
    <property type="component" value="Chromosome"/>
</dbReference>
<gene>
    <name evidence="2" type="ORF">GKIL_3066</name>
</gene>
<dbReference type="InterPro" id="IPR013517">
    <property type="entry name" value="FG-GAP"/>
</dbReference>
<dbReference type="SUPFAM" id="SSF69318">
    <property type="entry name" value="Integrin alpha N-terminal domain"/>
    <property type="match status" value="3"/>
</dbReference>
<protein>
    <recommendedName>
        <fullName evidence="4">VCBS repeat-containing protein</fullName>
    </recommendedName>
</protein>
<evidence type="ECO:0008006" key="4">
    <source>
        <dbReference type="Google" id="ProtNLM"/>
    </source>
</evidence>
<dbReference type="EMBL" id="CP003587">
    <property type="protein sequence ID" value="AGY59312.1"/>
    <property type="molecule type" value="Genomic_DNA"/>
</dbReference>
<dbReference type="Gene3D" id="2.130.10.130">
    <property type="entry name" value="Integrin alpha, N-terminal"/>
    <property type="match status" value="3"/>
</dbReference>
<dbReference type="OrthoDB" id="466259at2"/>
<keyword evidence="3" id="KW-1185">Reference proteome</keyword>
<evidence type="ECO:0000313" key="2">
    <source>
        <dbReference type="EMBL" id="AGY59312.1"/>
    </source>
</evidence>
<dbReference type="PANTHER" id="PTHR46580:SF4">
    <property type="entry name" value="ATP_GTP-BINDING PROTEIN"/>
    <property type="match status" value="1"/>
</dbReference>
<dbReference type="AlphaFoldDB" id="U5QK37"/>
<accession>U5QK37</accession>
<organism evidence="2 3">
    <name type="scientific">Gloeobacter kilaueensis (strain ATCC BAA-2537 / CCAP 1431/1 / ULC 316 / JS1)</name>
    <dbReference type="NCBI Taxonomy" id="1183438"/>
    <lineage>
        <taxon>Bacteria</taxon>
        <taxon>Bacillati</taxon>
        <taxon>Cyanobacteriota</taxon>
        <taxon>Cyanophyceae</taxon>
        <taxon>Gloeobacterales</taxon>
        <taxon>Gloeobacteraceae</taxon>
        <taxon>Gloeobacter</taxon>
    </lineage>
</organism>
<dbReference type="KEGG" id="glj:GKIL_3066"/>
<evidence type="ECO:0000256" key="1">
    <source>
        <dbReference type="ARBA" id="ARBA00022729"/>
    </source>
</evidence>
<evidence type="ECO:0000313" key="3">
    <source>
        <dbReference type="Proteomes" id="UP000017396"/>
    </source>
</evidence>
<dbReference type="RefSeq" id="WP_023174564.1">
    <property type="nucleotide sequence ID" value="NC_022600.1"/>
</dbReference>
<dbReference type="Gene3D" id="2.30.30.100">
    <property type="match status" value="1"/>
</dbReference>